<evidence type="ECO:0000313" key="2">
    <source>
        <dbReference type="Proteomes" id="UP000464178"/>
    </source>
</evidence>
<accession>A0A6P2D1F0</accession>
<name>A0A6P2D1F0_9BACT</name>
<sequence>MIELFAAVAIGVGGPAVVDAEPPTDVQVLTALPFAIRNDITMAKELRSTKITTSTVDGQITVWFVRRWECFVAYSVGQGVNGEPPPRFLHVTTVETVTRK</sequence>
<protein>
    <submittedName>
        <fullName evidence="1">Uncharacterized protein</fullName>
    </submittedName>
</protein>
<dbReference type="EMBL" id="LR593886">
    <property type="protein sequence ID" value="VTR93242.1"/>
    <property type="molecule type" value="Genomic_DNA"/>
</dbReference>
<reference evidence="1 2" key="1">
    <citation type="submission" date="2019-05" db="EMBL/GenBank/DDBJ databases">
        <authorList>
            <consortium name="Science for Life Laboratories"/>
        </authorList>
    </citation>
    <scope>NUCLEOTIDE SEQUENCE [LARGE SCALE GENOMIC DNA]</scope>
    <source>
        <strain evidence="1">Soil9</strain>
    </source>
</reference>
<keyword evidence="2" id="KW-1185">Reference proteome</keyword>
<dbReference type="AlphaFoldDB" id="A0A6P2D1F0"/>
<gene>
    <name evidence="1" type="ORF">SOIL9_44720</name>
</gene>
<dbReference type="Proteomes" id="UP000464178">
    <property type="component" value="Chromosome"/>
</dbReference>
<proteinExistence type="predicted"/>
<organism evidence="1 2">
    <name type="scientific">Gemmata massiliana</name>
    <dbReference type="NCBI Taxonomy" id="1210884"/>
    <lineage>
        <taxon>Bacteria</taxon>
        <taxon>Pseudomonadati</taxon>
        <taxon>Planctomycetota</taxon>
        <taxon>Planctomycetia</taxon>
        <taxon>Gemmatales</taxon>
        <taxon>Gemmataceae</taxon>
        <taxon>Gemmata</taxon>
    </lineage>
</organism>
<dbReference type="RefSeq" id="WP_162668005.1">
    <property type="nucleotide sequence ID" value="NZ_LR593886.1"/>
</dbReference>
<dbReference type="KEGG" id="gms:SOIL9_44720"/>
<evidence type="ECO:0000313" key="1">
    <source>
        <dbReference type="EMBL" id="VTR93242.1"/>
    </source>
</evidence>